<dbReference type="InterPro" id="IPR052602">
    <property type="entry name" value="Growth_transcription_reg"/>
</dbReference>
<proteinExistence type="predicted"/>
<sequence>MKISTFERIEEELTMKISELQTKLQTSTSVERIAKEECISIRTKLSEIESELSTANHMGQMLQMQLQQQKTESQISERDLTRKINELNDIIRKDKEVIKEKEKQIDSLQQELDLEKSASNLARGPIETLQSNPNEKNYSQETNISVTSPRTESNSPTLSLGKMSVSESMGSSFWSQDEPFEIAQVPRYTNMFEMQMLQSNLKQREGEVQQLQWELNRREQERALLNTEISTLLTKIEELEAKINDYDNLKTQFSEIQQQYDTLCQLYGEKSRGK</sequence>
<dbReference type="Pfam" id="PF12325">
    <property type="entry name" value="TMF_TATA_bd"/>
    <property type="match status" value="1"/>
</dbReference>
<accession>A0AAV8XAL5</accession>
<evidence type="ECO:0000313" key="4">
    <source>
        <dbReference type="EMBL" id="KAJ8935604.1"/>
    </source>
</evidence>
<gene>
    <name evidence="4" type="ORF">NQ318_017342</name>
</gene>
<dbReference type="PANTHER" id="PTHR46515:SF1">
    <property type="entry name" value="TATA ELEMENT MODULATORY FACTOR"/>
    <property type="match status" value="1"/>
</dbReference>
<evidence type="ECO:0000256" key="1">
    <source>
        <dbReference type="SAM" id="Coils"/>
    </source>
</evidence>
<evidence type="ECO:0000259" key="3">
    <source>
        <dbReference type="Pfam" id="PF12325"/>
    </source>
</evidence>
<comment type="caution">
    <text evidence="4">The sequence shown here is derived from an EMBL/GenBank/DDBJ whole genome shotgun (WGS) entry which is preliminary data.</text>
</comment>
<keyword evidence="1" id="KW-0175">Coiled coil</keyword>
<feature type="coiled-coil region" evidence="1">
    <location>
        <begin position="194"/>
        <end position="259"/>
    </location>
</feature>
<dbReference type="AlphaFoldDB" id="A0AAV8XAL5"/>
<name>A0AAV8XAL5_9CUCU</name>
<feature type="domain" description="TATA element modulatory factor 1 TATA binding" evidence="3">
    <location>
        <begin position="188"/>
        <end position="271"/>
    </location>
</feature>
<dbReference type="InterPro" id="IPR022091">
    <property type="entry name" value="TMF_TATA-bd"/>
</dbReference>
<dbReference type="GO" id="GO:0005794">
    <property type="term" value="C:Golgi apparatus"/>
    <property type="evidence" value="ECO:0007669"/>
    <property type="project" value="TreeGrafter"/>
</dbReference>
<feature type="region of interest" description="Disordered" evidence="2">
    <location>
        <begin position="124"/>
        <end position="158"/>
    </location>
</feature>
<protein>
    <recommendedName>
        <fullName evidence="3">TATA element modulatory factor 1 TATA binding domain-containing protein</fullName>
    </recommendedName>
</protein>
<dbReference type="EMBL" id="JAPWTK010000860">
    <property type="protein sequence ID" value="KAJ8935604.1"/>
    <property type="molecule type" value="Genomic_DNA"/>
</dbReference>
<dbReference type="Proteomes" id="UP001162162">
    <property type="component" value="Unassembled WGS sequence"/>
</dbReference>
<evidence type="ECO:0000313" key="5">
    <source>
        <dbReference type="Proteomes" id="UP001162162"/>
    </source>
</evidence>
<feature type="coiled-coil region" evidence="1">
    <location>
        <begin position="84"/>
        <end position="118"/>
    </location>
</feature>
<keyword evidence="5" id="KW-1185">Reference proteome</keyword>
<dbReference type="PANTHER" id="PTHR46515">
    <property type="entry name" value="TATA ELEMENT MODULATORY FACTOR TMF1"/>
    <property type="match status" value="1"/>
</dbReference>
<reference evidence="4" key="1">
    <citation type="journal article" date="2023" name="Insect Mol. Biol.">
        <title>Genome sequencing provides insights into the evolution of gene families encoding plant cell wall-degrading enzymes in longhorned beetles.</title>
        <authorList>
            <person name="Shin N.R."/>
            <person name="Okamura Y."/>
            <person name="Kirsch R."/>
            <person name="Pauchet Y."/>
        </authorList>
    </citation>
    <scope>NUCLEOTIDE SEQUENCE</scope>
    <source>
        <strain evidence="4">AMC_N1</strain>
    </source>
</reference>
<evidence type="ECO:0000256" key="2">
    <source>
        <dbReference type="SAM" id="MobiDB-lite"/>
    </source>
</evidence>
<organism evidence="4 5">
    <name type="scientific">Aromia moschata</name>
    <dbReference type="NCBI Taxonomy" id="1265417"/>
    <lineage>
        <taxon>Eukaryota</taxon>
        <taxon>Metazoa</taxon>
        <taxon>Ecdysozoa</taxon>
        <taxon>Arthropoda</taxon>
        <taxon>Hexapoda</taxon>
        <taxon>Insecta</taxon>
        <taxon>Pterygota</taxon>
        <taxon>Neoptera</taxon>
        <taxon>Endopterygota</taxon>
        <taxon>Coleoptera</taxon>
        <taxon>Polyphaga</taxon>
        <taxon>Cucujiformia</taxon>
        <taxon>Chrysomeloidea</taxon>
        <taxon>Cerambycidae</taxon>
        <taxon>Cerambycinae</taxon>
        <taxon>Callichromatini</taxon>
        <taxon>Aromia</taxon>
    </lineage>
</organism>
<dbReference type="GO" id="GO:0005783">
    <property type="term" value="C:endoplasmic reticulum"/>
    <property type="evidence" value="ECO:0007669"/>
    <property type="project" value="TreeGrafter"/>
</dbReference>
<feature type="compositionally biased region" description="Polar residues" evidence="2">
    <location>
        <begin position="128"/>
        <end position="158"/>
    </location>
</feature>